<reference evidence="1" key="1">
    <citation type="submission" date="2014-09" db="EMBL/GenBank/DDBJ databases">
        <authorList>
            <person name="Magalhaes I.L.F."/>
            <person name="Oliveira U."/>
            <person name="Santos F.R."/>
            <person name="Vidigal T.H.D.A."/>
            <person name="Brescovit A.D."/>
            <person name="Santos A.J."/>
        </authorList>
    </citation>
    <scope>NUCLEOTIDE SEQUENCE</scope>
    <source>
        <tissue evidence="1">Shoot tissue taken approximately 20 cm above the soil surface</tissue>
    </source>
</reference>
<evidence type="ECO:0000313" key="1">
    <source>
        <dbReference type="EMBL" id="JAD27824.1"/>
    </source>
</evidence>
<dbReference type="EMBL" id="GBRH01270071">
    <property type="protein sequence ID" value="JAD27824.1"/>
    <property type="molecule type" value="Transcribed_RNA"/>
</dbReference>
<accession>A0A0A8YMI2</accession>
<organism evidence="1">
    <name type="scientific">Arundo donax</name>
    <name type="common">Giant reed</name>
    <name type="synonym">Donax arundinaceus</name>
    <dbReference type="NCBI Taxonomy" id="35708"/>
    <lineage>
        <taxon>Eukaryota</taxon>
        <taxon>Viridiplantae</taxon>
        <taxon>Streptophyta</taxon>
        <taxon>Embryophyta</taxon>
        <taxon>Tracheophyta</taxon>
        <taxon>Spermatophyta</taxon>
        <taxon>Magnoliopsida</taxon>
        <taxon>Liliopsida</taxon>
        <taxon>Poales</taxon>
        <taxon>Poaceae</taxon>
        <taxon>PACMAD clade</taxon>
        <taxon>Arundinoideae</taxon>
        <taxon>Arundineae</taxon>
        <taxon>Arundo</taxon>
    </lineage>
</organism>
<dbReference type="AlphaFoldDB" id="A0A0A8YMI2"/>
<name>A0A0A8YMI2_ARUDO</name>
<reference evidence="1" key="2">
    <citation type="journal article" date="2015" name="Data Brief">
        <title>Shoot transcriptome of the giant reed, Arundo donax.</title>
        <authorList>
            <person name="Barrero R.A."/>
            <person name="Guerrero F.D."/>
            <person name="Moolhuijzen P."/>
            <person name="Goolsby J.A."/>
            <person name="Tidwell J."/>
            <person name="Bellgard S.E."/>
            <person name="Bellgard M.I."/>
        </authorList>
    </citation>
    <scope>NUCLEOTIDE SEQUENCE</scope>
    <source>
        <tissue evidence="1">Shoot tissue taken approximately 20 cm above the soil surface</tissue>
    </source>
</reference>
<proteinExistence type="predicted"/>
<protein>
    <submittedName>
        <fullName evidence="1">Uncharacterized protein</fullName>
    </submittedName>
</protein>
<sequence>MNYYFILSSFDLDPNIFLKRRS</sequence>